<organism evidence="1 2">
    <name type="scientific">Coxiella burnetii (strain Dugway 5J108-111)</name>
    <dbReference type="NCBI Taxonomy" id="434922"/>
    <lineage>
        <taxon>Bacteria</taxon>
        <taxon>Pseudomonadati</taxon>
        <taxon>Pseudomonadota</taxon>
        <taxon>Gammaproteobacteria</taxon>
        <taxon>Legionellales</taxon>
        <taxon>Coxiellaceae</taxon>
        <taxon>Coxiella</taxon>
    </lineage>
</organism>
<proteinExistence type="predicted"/>
<evidence type="ECO:0000313" key="2">
    <source>
        <dbReference type="Proteomes" id="UP000008555"/>
    </source>
</evidence>
<dbReference type="AlphaFoldDB" id="A9KG48"/>
<protein>
    <submittedName>
        <fullName evidence="1">Hypothetical cytosolic protein</fullName>
    </submittedName>
</protein>
<dbReference type="EMBL" id="CP000733">
    <property type="protein sequence ID" value="ABS77473.2"/>
    <property type="molecule type" value="Genomic_DNA"/>
</dbReference>
<sequence>MGSKCALKAKIKFFGKKNENSLLGQMPFYLPKVFLKKKIIFKSSLRFARYTASLYSKILLRRIFMPQAMFRGSFFFNHSNIREDVSTVTLLTFFDKIIDCCKEKKTVLRVTDLEWVRFSQNDFHLLFDLLASAKFVFDELKGMSSNEASQLKVRFFENPVDTCRSVPGERIIAWMLYELKEALFKDNEAISVLSTQQTIAALFVTLRLEQKITLNNLEHLWAICARKDLLLTSEAHLDLKFKHNQILDIPVAFNNEGRVTLKYKDVEQTLAIRSDFESSLESSNMRSIMGLSG</sequence>
<dbReference type="KEGG" id="cbd:CBUD_1014"/>
<reference evidence="1 2" key="1">
    <citation type="journal article" date="2009" name="Infect. Immun.">
        <title>Comparative genomics reveal extensive transposon-mediated genomic plasticity and diversity among potential effector proteins within the genus Coxiella.</title>
        <authorList>
            <person name="Beare P.A."/>
            <person name="Unsworth N."/>
            <person name="Andoh M."/>
            <person name="Voth D.E."/>
            <person name="Omsland A."/>
            <person name="Gilk S.D."/>
            <person name="Williams K.P."/>
            <person name="Sobral B.W."/>
            <person name="Kupko J.J.III."/>
            <person name="Porcella S.F."/>
            <person name="Samuel J.E."/>
            <person name="Heinzen R.A."/>
        </authorList>
    </citation>
    <scope>NUCLEOTIDE SEQUENCE [LARGE SCALE GENOMIC DNA]</scope>
    <source>
        <strain evidence="1 2">Dugway 5J108-111</strain>
    </source>
</reference>
<accession>A9KG48</accession>
<evidence type="ECO:0000313" key="1">
    <source>
        <dbReference type="EMBL" id="ABS77473.2"/>
    </source>
</evidence>
<gene>
    <name evidence="1" type="ordered locus">CBUD_1014</name>
</gene>
<name>A9KG48_COXBN</name>
<dbReference type="HOGENOM" id="CLU_949032_0_0_6"/>
<dbReference type="Proteomes" id="UP000008555">
    <property type="component" value="Chromosome"/>
</dbReference>